<sequence>MNGFSVASLTSTCSSISHRALSTAVEIDELRKQSPSSDDAPVVKELLFLGTKLLQFRQHTDILQECLGTASLISPNLQEVVVRSLRQCDTASAVLEKQIKRLHPQTLDRVNPDTLSVFEDLLVAYSRVFIFATQLLSV</sequence>
<dbReference type="AlphaFoldDB" id="A0A1J7I8N4"/>
<dbReference type="InParanoid" id="A0A1J7I8N4"/>
<dbReference type="Proteomes" id="UP000182658">
    <property type="component" value="Unassembled WGS sequence"/>
</dbReference>
<name>A0A1J7I8N4_9PEZI</name>
<keyword evidence="2" id="KW-1185">Reference proteome</keyword>
<protein>
    <submittedName>
        <fullName evidence="1">Uncharacterized protein</fullName>
    </submittedName>
</protein>
<reference evidence="1 2" key="1">
    <citation type="submission" date="2016-10" db="EMBL/GenBank/DDBJ databases">
        <title>Draft genome sequence of Coniochaeta ligniaria NRRL30616, a lignocellulolytic fungus for bioabatement of inhibitors in plant biomass hydrolysates.</title>
        <authorList>
            <consortium name="DOE Joint Genome Institute"/>
            <person name="Jimenez D.J."/>
            <person name="Hector R.E."/>
            <person name="Riley R."/>
            <person name="Sun H."/>
            <person name="Grigoriev I.V."/>
            <person name="Van Elsas J.D."/>
            <person name="Nichols N.N."/>
        </authorList>
    </citation>
    <scope>NUCLEOTIDE SEQUENCE [LARGE SCALE GENOMIC DNA]</scope>
    <source>
        <strain evidence="1 2">NRRL 30616</strain>
    </source>
</reference>
<organism evidence="1 2">
    <name type="scientific">Coniochaeta ligniaria NRRL 30616</name>
    <dbReference type="NCBI Taxonomy" id="1408157"/>
    <lineage>
        <taxon>Eukaryota</taxon>
        <taxon>Fungi</taxon>
        <taxon>Dikarya</taxon>
        <taxon>Ascomycota</taxon>
        <taxon>Pezizomycotina</taxon>
        <taxon>Sordariomycetes</taxon>
        <taxon>Sordariomycetidae</taxon>
        <taxon>Coniochaetales</taxon>
        <taxon>Coniochaetaceae</taxon>
        <taxon>Coniochaeta</taxon>
    </lineage>
</organism>
<accession>A0A1J7I8N4</accession>
<evidence type="ECO:0000313" key="2">
    <source>
        <dbReference type="Proteomes" id="UP000182658"/>
    </source>
</evidence>
<dbReference type="OrthoDB" id="4772757at2759"/>
<gene>
    <name evidence="1" type="ORF">CONLIGDRAFT_111743</name>
</gene>
<dbReference type="EMBL" id="KV875105">
    <property type="protein sequence ID" value="OIW23838.1"/>
    <property type="molecule type" value="Genomic_DNA"/>
</dbReference>
<dbReference type="STRING" id="1408157.A0A1J7I8N4"/>
<proteinExistence type="predicted"/>
<evidence type="ECO:0000313" key="1">
    <source>
        <dbReference type="EMBL" id="OIW23838.1"/>
    </source>
</evidence>